<dbReference type="Gene3D" id="3.40.109.10">
    <property type="entry name" value="NADH Oxidase"/>
    <property type="match status" value="1"/>
</dbReference>
<dbReference type="PANTHER" id="PTHR43673:SF2">
    <property type="entry name" value="NITROREDUCTASE"/>
    <property type="match status" value="1"/>
</dbReference>
<evidence type="ECO:0000256" key="1">
    <source>
        <dbReference type="ARBA" id="ARBA00001917"/>
    </source>
</evidence>
<sequence>MELPDLVRGRRATRSFDPAAPVPRAVLRELVDLATRAPSAGASQGWDLLVLDEPDDLARYWAVTADPARGEDRWLRGMRTAPALVLAWSREDAYRERYARADKTSGDHAPADLDARWPVPYWHVDTGMAVALLLLAAAHHGLGACPFAVPAARVDAVRAAFDVPGDRTPVMAVALGVPAPHPDGPAPGGPRPSRRRPLDDVLHGGRFGRLLR</sequence>
<keyword evidence="5" id="KW-0560">Oxidoreductase</keyword>
<dbReference type="EMBL" id="JBBIAA010000039">
    <property type="protein sequence ID" value="MEJ5946902.1"/>
    <property type="molecule type" value="Genomic_DNA"/>
</dbReference>
<evidence type="ECO:0000256" key="4">
    <source>
        <dbReference type="ARBA" id="ARBA00022643"/>
    </source>
</evidence>
<feature type="region of interest" description="Disordered" evidence="6">
    <location>
        <begin position="177"/>
        <end position="199"/>
    </location>
</feature>
<dbReference type="Pfam" id="PF00881">
    <property type="entry name" value="Nitroreductase"/>
    <property type="match status" value="1"/>
</dbReference>
<dbReference type="RefSeq" id="WP_339576281.1">
    <property type="nucleotide sequence ID" value="NZ_JBBIAA010000039.1"/>
</dbReference>
<keyword evidence="4" id="KW-0288">FMN</keyword>
<evidence type="ECO:0000256" key="6">
    <source>
        <dbReference type="SAM" id="MobiDB-lite"/>
    </source>
</evidence>
<evidence type="ECO:0000313" key="9">
    <source>
        <dbReference type="Proteomes" id="UP001387100"/>
    </source>
</evidence>
<comment type="cofactor">
    <cofactor evidence="1">
        <name>FMN</name>
        <dbReference type="ChEBI" id="CHEBI:58210"/>
    </cofactor>
</comment>
<dbReference type="Proteomes" id="UP001387100">
    <property type="component" value="Unassembled WGS sequence"/>
</dbReference>
<protein>
    <submittedName>
        <fullName evidence="8">Nitroreductase family protein</fullName>
    </submittedName>
</protein>
<comment type="caution">
    <text evidence="8">The sequence shown here is derived from an EMBL/GenBank/DDBJ whole genome shotgun (WGS) entry which is preliminary data.</text>
</comment>
<keyword evidence="9" id="KW-1185">Reference proteome</keyword>
<organism evidence="8 9">
    <name type="scientific">Pseudokineococcus basanitobsidens</name>
    <dbReference type="NCBI Taxonomy" id="1926649"/>
    <lineage>
        <taxon>Bacteria</taxon>
        <taxon>Bacillati</taxon>
        <taxon>Actinomycetota</taxon>
        <taxon>Actinomycetes</taxon>
        <taxon>Kineosporiales</taxon>
        <taxon>Kineosporiaceae</taxon>
        <taxon>Pseudokineococcus</taxon>
    </lineage>
</organism>
<gene>
    <name evidence="8" type="ORF">WDZ17_16530</name>
</gene>
<evidence type="ECO:0000256" key="5">
    <source>
        <dbReference type="ARBA" id="ARBA00023002"/>
    </source>
</evidence>
<dbReference type="InterPro" id="IPR000415">
    <property type="entry name" value="Nitroreductase-like"/>
</dbReference>
<proteinExistence type="inferred from homology"/>
<feature type="domain" description="Nitroreductase" evidence="7">
    <location>
        <begin position="7"/>
        <end position="176"/>
    </location>
</feature>
<dbReference type="InterPro" id="IPR029479">
    <property type="entry name" value="Nitroreductase"/>
</dbReference>
<feature type="compositionally biased region" description="Pro residues" evidence="6">
    <location>
        <begin position="179"/>
        <end position="190"/>
    </location>
</feature>
<accession>A0ABU8RP69</accession>
<evidence type="ECO:0000259" key="7">
    <source>
        <dbReference type="Pfam" id="PF00881"/>
    </source>
</evidence>
<dbReference type="PANTHER" id="PTHR43673">
    <property type="entry name" value="NAD(P)H NITROREDUCTASE YDGI-RELATED"/>
    <property type="match status" value="1"/>
</dbReference>
<evidence type="ECO:0000256" key="2">
    <source>
        <dbReference type="ARBA" id="ARBA00007118"/>
    </source>
</evidence>
<reference evidence="8 9" key="1">
    <citation type="journal article" date="2017" name="Int. J. Syst. Evol. Microbiol.">
        <title>Pseudokineococcus basanitobsidens sp. nov., isolated from volcanic rock.</title>
        <authorList>
            <person name="Lee D.W."/>
            <person name="Park M.Y."/>
            <person name="Kim J.J."/>
            <person name="Kim B.S."/>
        </authorList>
    </citation>
    <scope>NUCLEOTIDE SEQUENCE [LARGE SCALE GENOMIC DNA]</scope>
    <source>
        <strain evidence="8 9">DSM 103726</strain>
    </source>
</reference>
<comment type="similarity">
    <text evidence="2">Belongs to the nitroreductase family.</text>
</comment>
<evidence type="ECO:0000256" key="3">
    <source>
        <dbReference type="ARBA" id="ARBA00022630"/>
    </source>
</evidence>
<name>A0ABU8RP69_9ACTN</name>
<evidence type="ECO:0000313" key="8">
    <source>
        <dbReference type="EMBL" id="MEJ5946902.1"/>
    </source>
</evidence>
<keyword evidence="3" id="KW-0285">Flavoprotein</keyword>
<dbReference type="SUPFAM" id="SSF55469">
    <property type="entry name" value="FMN-dependent nitroreductase-like"/>
    <property type="match status" value="1"/>
</dbReference>